<sequence length="369" mass="41937">MEIEDTTKALSSSTIGVKRLPEDIFWHAAKSFLQDPVDVFNLARTCHGLWQLLESEIYRTDVLLEQQKAEEEEKTKRPFLRYWEGLAQGWSGPLTPESGLFPDQIGGYDESYAYDRKYYETVLQSEEEAFPRWKSLSILQWACCVGNVAMVDKACLAAQRSWDEYPAWPHSQSLHSSIHFAAWYGHTDVLRLFEDDELDDGAPFLNLVSNFRGLPRQNLGDALRHINPAIADRAQGGYMLMSMDRTFVLNSLGIAVLRGHTETAEYLAQFHNESRVDDLKFDEDGQLMQPDFDPITHPLHLACFMGMEGVVKILLDKGADVNAICAPVQWSTPVMWAASRPDNDEILGRLLDKGADVKIRDLQRRSPLE</sequence>
<accession>A0ABR1UEP6</accession>
<feature type="repeat" description="ANK" evidence="3">
    <location>
        <begin position="298"/>
        <end position="326"/>
    </location>
</feature>
<keyword evidence="5" id="KW-1185">Reference proteome</keyword>
<evidence type="ECO:0008006" key="6">
    <source>
        <dbReference type="Google" id="ProtNLM"/>
    </source>
</evidence>
<dbReference type="Pfam" id="PF12796">
    <property type="entry name" value="Ank_2"/>
    <property type="match status" value="1"/>
</dbReference>
<dbReference type="Gene3D" id="1.25.40.20">
    <property type="entry name" value="Ankyrin repeat-containing domain"/>
    <property type="match status" value="1"/>
</dbReference>
<dbReference type="SMART" id="SM00248">
    <property type="entry name" value="ANK"/>
    <property type="match status" value="4"/>
</dbReference>
<evidence type="ECO:0000313" key="5">
    <source>
        <dbReference type="Proteomes" id="UP001446871"/>
    </source>
</evidence>
<dbReference type="SUPFAM" id="SSF48403">
    <property type="entry name" value="Ankyrin repeat"/>
    <property type="match status" value="1"/>
</dbReference>
<dbReference type="Proteomes" id="UP001446871">
    <property type="component" value="Unassembled WGS sequence"/>
</dbReference>
<dbReference type="PROSITE" id="PS50088">
    <property type="entry name" value="ANK_REPEAT"/>
    <property type="match status" value="2"/>
</dbReference>
<comment type="caution">
    <text evidence="4">The sequence shown here is derived from an EMBL/GenBank/DDBJ whole genome shotgun (WGS) entry which is preliminary data.</text>
</comment>
<dbReference type="PANTHER" id="PTHR24198:SF165">
    <property type="entry name" value="ANKYRIN REPEAT-CONTAINING PROTEIN-RELATED"/>
    <property type="match status" value="1"/>
</dbReference>
<protein>
    <recommendedName>
        <fullName evidence="6">F-box domain-containing protein</fullName>
    </recommendedName>
</protein>
<evidence type="ECO:0000256" key="2">
    <source>
        <dbReference type="ARBA" id="ARBA00023043"/>
    </source>
</evidence>
<dbReference type="PROSITE" id="PS50297">
    <property type="entry name" value="ANK_REP_REGION"/>
    <property type="match status" value="1"/>
</dbReference>
<dbReference type="PRINTS" id="PR01415">
    <property type="entry name" value="ANKYRIN"/>
</dbReference>
<evidence type="ECO:0000256" key="1">
    <source>
        <dbReference type="ARBA" id="ARBA00022737"/>
    </source>
</evidence>
<evidence type="ECO:0000313" key="4">
    <source>
        <dbReference type="EMBL" id="KAK8057187.1"/>
    </source>
</evidence>
<feature type="repeat" description="ANK" evidence="3">
    <location>
        <begin position="329"/>
        <end position="362"/>
    </location>
</feature>
<dbReference type="InterPro" id="IPR036770">
    <property type="entry name" value="Ankyrin_rpt-contain_sf"/>
</dbReference>
<dbReference type="EMBL" id="JAQQWM010000007">
    <property type="protein sequence ID" value="KAK8057187.1"/>
    <property type="molecule type" value="Genomic_DNA"/>
</dbReference>
<proteinExistence type="predicted"/>
<evidence type="ECO:0000256" key="3">
    <source>
        <dbReference type="PROSITE-ProRule" id="PRU00023"/>
    </source>
</evidence>
<name>A0ABR1UEP6_9PEZI</name>
<organism evidence="4 5">
    <name type="scientific">Apiospora saccharicola</name>
    <dbReference type="NCBI Taxonomy" id="335842"/>
    <lineage>
        <taxon>Eukaryota</taxon>
        <taxon>Fungi</taxon>
        <taxon>Dikarya</taxon>
        <taxon>Ascomycota</taxon>
        <taxon>Pezizomycotina</taxon>
        <taxon>Sordariomycetes</taxon>
        <taxon>Xylariomycetidae</taxon>
        <taxon>Amphisphaeriales</taxon>
        <taxon>Apiosporaceae</taxon>
        <taxon>Apiospora</taxon>
    </lineage>
</organism>
<gene>
    <name evidence="4" type="ORF">PG996_011124</name>
</gene>
<dbReference type="PANTHER" id="PTHR24198">
    <property type="entry name" value="ANKYRIN REPEAT AND PROTEIN KINASE DOMAIN-CONTAINING PROTEIN"/>
    <property type="match status" value="1"/>
</dbReference>
<reference evidence="4 5" key="1">
    <citation type="submission" date="2023-01" db="EMBL/GenBank/DDBJ databases">
        <title>Analysis of 21 Apiospora genomes using comparative genomics revels a genus with tremendous synthesis potential of carbohydrate active enzymes and secondary metabolites.</title>
        <authorList>
            <person name="Sorensen T."/>
        </authorList>
    </citation>
    <scope>NUCLEOTIDE SEQUENCE [LARGE SCALE GENOMIC DNA]</scope>
    <source>
        <strain evidence="4 5">CBS 83171</strain>
    </source>
</reference>
<keyword evidence="2 3" id="KW-0040">ANK repeat</keyword>
<dbReference type="InterPro" id="IPR002110">
    <property type="entry name" value="Ankyrin_rpt"/>
</dbReference>
<keyword evidence="1" id="KW-0677">Repeat</keyword>